<dbReference type="Gene3D" id="2.40.240.10">
    <property type="entry name" value="Ribosomal Protein L25, Chain P"/>
    <property type="match status" value="1"/>
</dbReference>
<sequence>MSSKGNNVQLAAEIRNEFTRAARRSIRQNGGLPGVVYGSDSESIPVSVNLKETARLFQTGRSEVFDLNIPGSDPVPVLIKDVQKRGGKVIHVDFLHISMNKSVRVTIPLEYQGEAIGTKSGGILQIQETELEVEGMPGDLPVTIEADVSGLEIGDKLTVADLKLPSGITLGATSEEVLASVNIPRAVEAAQANDEKAEEASEIKS</sequence>
<dbReference type="InterPro" id="IPR020056">
    <property type="entry name" value="Rbsml_bL25/Gln-tRNA_synth_N"/>
</dbReference>
<dbReference type="PANTHER" id="PTHR33284:SF1">
    <property type="entry name" value="RIBOSOMAL PROTEIN L25_GLN-TRNA SYNTHETASE, ANTI-CODON-BINDING DOMAIN-CONTAINING PROTEIN"/>
    <property type="match status" value="1"/>
</dbReference>
<dbReference type="STRING" id="1313296.SAMN05661091_4457"/>
<feature type="domain" description="Large ribosomal subunit protein bL25 L25" evidence="6">
    <location>
        <begin position="10"/>
        <end position="94"/>
    </location>
</feature>
<dbReference type="Proteomes" id="UP000192940">
    <property type="component" value="Chromosome I"/>
</dbReference>
<dbReference type="InterPro" id="IPR037121">
    <property type="entry name" value="Ribosomal_bL25_C"/>
</dbReference>
<dbReference type="EMBL" id="LT840184">
    <property type="protein sequence ID" value="SMF88923.1"/>
    <property type="molecule type" value="Genomic_DNA"/>
</dbReference>
<dbReference type="HAMAP" id="MF_01334">
    <property type="entry name" value="Ribosomal_bL25_CTC"/>
    <property type="match status" value="1"/>
</dbReference>
<keyword evidence="9" id="KW-1185">Reference proteome</keyword>
<comment type="function">
    <text evidence="5">This is one of the proteins that binds to the 5S RNA in the ribosome where it forms part of the central protuberance.</text>
</comment>
<evidence type="ECO:0000313" key="9">
    <source>
        <dbReference type="Proteomes" id="UP000192940"/>
    </source>
</evidence>
<protein>
    <recommendedName>
        <fullName evidence="5">Large ribosomal subunit protein bL25</fullName>
    </recommendedName>
    <alternativeName>
        <fullName evidence="5">General stress protein CTC</fullName>
    </alternativeName>
</protein>
<dbReference type="InterPro" id="IPR011035">
    <property type="entry name" value="Ribosomal_bL25/Gln-tRNA_synth"/>
</dbReference>
<keyword evidence="4 5" id="KW-0687">Ribonucleoprotein</keyword>
<dbReference type="InterPro" id="IPR029751">
    <property type="entry name" value="Ribosomal_L25_dom"/>
</dbReference>
<evidence type="ECO:0000259" key="7">
    <source>
        <dbReference type="Pfam" id="PF14693"/>
    </source>
</evidence>
<dbReference type="Pfam" id="PF14693">
    <property type="entry name" value="Ribosomal_TL5_C"/>
    <property type="match status" value="1"/>
</dbReference>
<comment type="subunit">
    <text evidence="5">Part of the 50S ribosomal subunit; part of the 5S rRNA/L5/L18/L25 subcomplex. Contacts the 5S rRNA. Binds to the 5S rRNA independently of L5 and L18.</text>
</comment>
<reference evidence="8 9" key="1">
    <citation type="submission" date="2017-04" db="EMBL/GenBank/DDBJ databases">
        <authorList>
            <person name="Afonso C.L."/>
            <person name="Miller P.J."/>
            <person name="Scott M.A."/>
            <person name="Spackman E."/>
            <person name="Goraichik I."/>
            <person name="Dimitrov K.M."/>
            <person name="Suarez D.L."/>
            <person name="Swayne D.E."/>
        </authorList>
    </citation>
    <scope>NUCLEOTIDE SEQUENCE [LARGE SCALE GENOMIC DNA]</scope>
    <source>
        <strain evidence="8 9">N3/975</strain>
    </source>
</reference>
<dbReference type="InterPro" id="IPR020057">
    <property type="entry name" value="Ribosomal_bL25_b-dom"/>
</dbReference>
<dbReference type="GO" id="GO:0008097">
    <property type="term" value="F:5S rRNA binding"/>
    <property type="evidence" value="ECO:0007669"/>
    <property type="project" value="InterPro"/>
</dbReference>
<evidence type="ECO:0000256" key="4">
    <source>
        <dbReference type="ARBA" id="ARBA00023274"/>
    </source>
</evidence>
<dbReference type="Pfam" id="PF01386">
    <property type="entry name" value="Ribosomal_L25p"/>
    <property type="match status" value="1"/>
</dbReference>
<dbReference type="Gene3D" id="2.170.120.20">
    <property type="entry name" value="Ribosomal protein L25, beta domain"/>
    <property type="match status" value="1"/>
</dbReference>
<dbReference type="GO" id="GO:0006412">
    <property type="term" value="P:translation"/>
    <property type="evidence" value="ECO:0007669"/>
    <property type="project" value="UniProtKB-UniRule"/>
</dbReference>
<evidence type="ECO:0000313" key="8">
    <source>
        <dbReference type="EMBL" id="SMF88923.1"/>
    </source>
</evidence>
<evidence type="ECO:0000256" key="5">
    <source>
        <dbReference type="HAMAP-Rule" id="MF_01334"/>
    </source>
</evidence>
<dbReference type="PANTHER" id="PTHR33284">
    <property type="entry name" value="RIBOSOMAL PROTEIN L25/GLN-TRNA SYNTHETASE, ANTI-CODON-BINDING DOMAIN-CONTAINING PROTEIN"/>
    <property type="match status" value="1"/>
</dbReference>
<evidence type="ECO:0000256" key="1">
    <source>
        <dbReference type="ARBA" id="ARBA00022730"/>
    </source>
</evidence>
<name>A0A1X7HLN6_9BACL</name>
<evidence type="ECO:0000256" key="3">
    <source>
        <dbReference type="ARBA" id="ARBA00022980"/>
    </source>
</evidence>
<keyword evidence="3 5" id="KW-0689">Ribosomal protein</keyword>
<organism evidence="8 9">
    <name type="scientific">Paenibacillus uliginis N3/975</name>
    <dbReference type="NCBI Taxonomy" id="1313296"/>
    <lineage>
        <taxon>Bacteria</taxon>
        <taxon>Bacillati</taxon>
        <taxon>Bacillota</taxon>
        <taxon>Bacilli</taxon>
        <taxon>Bacillales</taxon>
        <taxon>Paenibacillaceae</taxon>
        <taxon>Paenibacillus</taxon>
    </lineage>
</organism>
<dbReference type="InterPro" id="IPR001021">
    <property type="entry name" value="Ribosomal_bL25_long"/>
</dbReference>
<keyword evidence="2 5" id="KW-0694">RNA-binding</keyword>
<dbReference type="InterPro" id="IPR020930">
    <property type="entry name" value="Ribosomal_uL5_bac-type"/>
</dbReference>
<dbReference type="GO" id="GO:0022625">
    <property type="term" value="C:cytosolic large ribosomal subunit"/>
    <property type="evidence" value="ECO:0007669"/>
    <property type="project" value="TreeGrafter"/>
</dbReference>
<gene>
    <name evidence="5" type="primary">rplY</name>
    <name evidence="5" type="synonym">ctc</name>
    <name evidence="8" type="ORF">SAMN05661091_4457</name>
</gene>
<dbReference type="CDD" id="cd00495">
    <property type="entry name" value="Ribosomal_L25_TL5_CTC"/>
    <property type="match status" value="1"/>
</dbReference>
<proteinExistence type="inferred from homology"/>
<feature type="domain" description="Large ribosomal subunit protein bL25 beta" evidence="7">
    <location>
        <begin position="103"/>
        <end position="185"/>
    </location>
</feature>
<dbReference type="GO" id="GO:0003735">
    <property type="term" value="F:structural constituent of ribosome"/>
    <property type="evidence" value="ECO:0007669"/>
    <property type="project" value="InterPro"/>
</dbReference>
<evidence type="ECO:0000259" key="6">
    <source>
        <dbReference type="Pfam" id="PF01386"/>
    </source>
</evidence>
<dbReference type="AlphaFoldDB" id="A0A1X7HLN6"/>
<evidence type="ECO:0000256" key="2">
    <source>
        <dbReference type="ARBA" id="ARBA00022884"/>
    </source>
</evidence>
<dbReference type="SUPFAM" id="SSF50715">
    <property type="entry name" value="Ribosomal protein L25-like"/>
    <property type="match status" value="1"/>
</dbReference>
<keyword evidence="1 5" id="KW-0699">rRNA-binding</keyword>
<accession>A0A1X7HLN6</accession>
<dbReference type="NCBIfam" id="TIGR00731">
    <property type="entry name" value="bL25_bact_ctc"/>
    <property type="match status" value="1"/>
</dbReference>
<dbReference type="RefSeq" id="WP_208915209.1">
    <property type="nucleotide sequence ID" value="NZ_LT840184.1"/>
</dbReference>
<comment type="similarity">
    <text evidence="5">Belongs to the bacterial ribosomal protein bL25 family. CTC subfamily.</text>
</comment>